<keyword evidence="2" id="KW-1185">Reference proteome</keyword>
<dbReference type="Proteomes" id="UP000027222">
    <property type="component" value="Unassembled WGS sequence"/>
</dbReference>
<proteinExistence type="predicted"/>
<name>A0A067TLZ4_GALM3</name>
<dbReference type="OrthoDB" id="5597211at2759"/>
<accession>A0A067TLZ4</accession>
<dbReference type="EMBL" id="KL142368">
    <property type="protein sequence ID" value="KDR83362.1"/>
    <property type="molecule type" value="Genomic_DNA"/>
</dbReference>
<evidence type="ECO:0000313" key="1">
    <source>
        <dbReference type="EMBL" id="KDR83362.1"/>
    </source>
</evidence>
<feature type="non-terminal residue" evidence="1">
    <location>
        <position position="192"/>
    </location>
</feature>
<reference evidence="2" key="1">
    <citation type="journal article" date="2014" name="Proc. Natl. Acad. Sci. U.S.A.">
        <title>Extensive sampling of basidiomycete genomes demonstrates inadequacy of the white-rot/brown-rot paradigm for wood decay fungi.</title>
        <authorList>
            <person name="Riley R."/>
            <person name="Salamov A.A."/>
            <person name="Brown D.W."/>
            <person name="Nagy L.G."/>
            <person name="Floudas D."/>
            <person name="Held B.W."/>
            <person name="Levasseur A."/>
            <person name="Lombard V."/>
            <person name="Morin E."/>
            <person name="Otillar R."/>
            <person name="Lindquist E.A."/>
            <person name="Sun H."/>
            <person name="LaButti K.M."/>
            <person name="Schmutz J."/>
            <person name="Jabbour D."/>
            <person name="Luo H."/>
            <person name="Baker S.E."/>
            <person name="Pisabarro A.G."/>
            <person name="Walton J.D."/>
            <person name="Blanchette R.A."/>
            <person name="Henrissat B."/>
            <person name="Martin F."/>
            <person name="Cullen D."/>
            <person name="Hibbett D.S."/>
            <person name="Grigoriev I.V."/>
        </authorList>
    </citation>
    <scope>NUCLEOTIDE SEQUENCE [LARGE SCALE GENOMIC DNA]</scope>
    <source>
        <strain evidence="2">CBS 339.88</strain>
    </source>
</reference>
<organism evidence="1 2">
    <name type="scientific">Galerina marginata (strain CBS 339.88)</name>
    <dbReference type="NCBI Taxonomy" id="685588"/>
    <lineage>
        <taxon>Eukaryota</taxon>
        <taxon>Fungi</taxon>
        <taxon>Dikarya</taxon>
        <taxon>Basidiomycota</taxon>
        <taxon>Agaricomycotina</taxon>
        <taxon>Agaricomycetes</taxon>
        <taxon>Agaricomycetidae</taxon>
        <taxon>Agaricales</taxon>
        <taxon>Agaricineae</taxon>
        <taxon>Strophariaceae</taxon>
        <taxon>Galerina</taxon>
    </lineage>
</organism>
<dbReference type="HOGENOM" id="CLU_113797_0_0_1"/>
<dbReference type="AlphaFoldDB" id="A0A067TLZ4"/>
<gene>
    <name evidence="1" type="ORF">GALMADRAFT_43078</name>
</gene>
<evidence type="ECO:0000313" key="2">
    <source>
        <dbReference type="Proteomes" id="UP000027222"/>
    </source>
</evidence>
<sequence>MSLTTCGRRQMPFLQCLCRHYSSGHGEQKPVTAFPHAPPQSHTTLPPAKVRALIALYHQADSWITEKDLLDRIDNAFVPELPTSKSPADHDYLHGRTISWTRMEDLEKVRKEMKIAPKMAQWDRSLSGNLGIGADWSGKASKRELKVIAALYGVESPADERLLPGLEVLREVPDYLDREIMKVGPDEEDELD</sequence>
<protein>
    <submittedName>
        <fullName evidence="1">Uncharacterized protein</fullName>
    </submittedName>
</protein>